<keyword evidence="2" id="KW-0808">Transferase</keyword>
<dbReference type="GO" id="GO:1901137">
    <property type="term" value="P:carbohydrate derivative biosynthetic process"/>
    <property type="evidence" value="ECO:0007669"/>
    <property type="project" value="UniProtKB-ARBA"/>
</dbReference>
<evidence type="ECO:0000313" key="5">
    <source>
        <dbReference type="EMBL" id="KUG58483.1"/>
    </source>
</evidence>
<sequence>MTPARPWRRARHLGAAGVTVLAMAVDDPAWLTVQAGRRAPRRLRGLLGRVATRTDSPSATAVWGELLLDRPEQARERLSRQRRSGALSRALAVHAGQRPDAAGGGGARARWAWLVGDLEEVEALLADDDVPRRLRRKLAGDVEALQPGPRPAPAVPPRDWGTDASRPRVVHALTNSLPWTRSGYTLRSQAVLRAQQQAGIEVAALTRPAYPVSIGRVLTADVDVVEGVPYHRCVPTVLAPGEAGRIDRWAADLARLARAHRATHLHSTTHYPNALAAQAAARALGLPWVHEVRGQLERTWASARRRAGDPAPYASGRFVAWRAREAELAAAADHVVTISETMRTDLVRRGVEPGRVSVVPNGIDAALLQRDITPERARARLGLPGAGLWVGAVSSVVHYEGLADLVEAVALLRAQGADVRGAVVGDGLAWPELSRRVEALGLTEVFLLPGRLPRPEALAWLDALDAVVVPREDHEVTRLVPPLKVVEAMGAGRPVIASDLPALAEIVVPGQTGLLTPPGDPAALAEAIDGLLRDEDRRQEVAARGRVLAADRTWGALAETYREVYDVATASSARLWRMGT</sequence>
<evidence type="ECO:0000259" key="4">
    <source>
        <dbReference type="Pfam" id="PF13579"/>
    </source>
</evidence>
<comment type="caution">
    <text evidence="5">The sequence shown here is derived from an EMBL/GenBank/DDBJ whole genome shotgun (WGS) entry which is preliminary data.</text>
</comment>
<evidence type="ECO:0000256" key="2">
    <source>
        <dbReference type="ARBA" id="ARBA00022679"/>
    </source>
</evidence>
<reference evidence="5 6" key="1">
    <citation type="submission" date="2015-12" db="EMBL/GenBank/DDBJ databases">
        <title>Serinicoccus chungangenesis strain CD08_5 genome sequencing and assembly.</title>
        <authorList>
            <person name="Chander A.M."/>
            <person name="Kaur G."/>
            <person name="Nair G.R."/>
            <person name="Dhawan D.K."/>
            <person name="Kochhar R.K."/>
            <person name="Mayilraj S."/>
            <person name="Bhadada S.K."/>
        </authorList>
    </citation>
    <scope>NUCLEOTIDE SEQUENCE [LARGE SCALE GENOMIC DNA]</scope>
    <source>
        <strain evidence="5 6">CD08_5</strain>
    </source>
</reference>
<name>A0A0W8IET4_9MICO</name>
<keyword evidence="6" id="KW-1185">Reference proteome</keyword>
<dbReference type="InterPro" id="IPR050194">
    <property type="entry name" value="Glycosyltransferase_grp1"/>
</dbReference>
<keyword evidence="1" id="KW-0328">Glycosyltransferase</keyword>
<dbReference type="GO" id="GO:0016757">
    <property type="term" value="F:glycosyltransferase activity"/>
    <property type="evidence" value="ECO:0007669"/>
    <property type="project" value="UniProtKB-KW"/>
</dbReference>
<gene>
    <name evidence="5" type="ORF">AVL62_11325</name>
</gene>
<dbReference type="Gene3D" id="3.40.50.2000">
    <property type="entry name" value="Glycogen Phosphorylase B"/>
    <property type="match status" value="2"/>
</dbReference>
<proteinExistence type="predicted"/>
<evidence type="ECO:0000313" key="6">
    <source>
        <dbReference type="Proteomes" id="UP000054837"/>
    </source>
</evidence>
<feature type="domain" description="Glycosyltransferase subfamily 4-like N-terminal" evidence="4">
    <location>
        <begin position="183"/>
        <end position="362"/>
    </location>
</feature>
<organism evidence="5 6">
    <name type="scientific">Serinicoccus chungangensis</name>
    <dbReference type="NCBI Taxonomy" id="767452"/>
    <lineage>
        <taxon>Bacteria</taxon>
        <taxon>Bacillati</taxon>
        <taxon>Actinomycetota</taxon>
        <taxon>Actinomycetes</taxon>
        <taxon>Micrococcales</taxon>
        <taxon>Ornithinimicrobiaceae</taxon>
        <taxon>Serinicoccus</taxon>
    </lineage>
</organism>
<accession>A0A0W8IET4</accession>
<evidence type="ECO:0000256" key="1">
    <source>
        <dbReference type="ARBA" id="ARBA00022676"/>
    </source>
</evidence>
<protein>
    <recommendedName>
        <fullName evidence="4">Glycosyltransferase subfamily 4-like N-terminal domain-containing protein</fullName>
    </recommendedName>
</protein>
<dbReference type="PANTHER" id="PTHR45947">
    <property type="entry name" value="SULFOQUINOVOSYL TRANSFERASE SQD2"/>
    <property type="match status" value="1"/>
</dbReference>
<dbReference type="AlphaFoldDB" id="A0A0W8IET4"/>
<dbReference type="RefSeq" id="WP_058890160.1">
    <property type="nucleotide sequence ID" value="NZ_LQBL01000003.1"/>
</dbReference>
<dbReference type="Pfam" id="PF13692">
    <property type="entry name" value="Glyco_trans_1_4"/>
    <property type="match status" value="1"/>
</dbReference>
<dbReference type="PANTHER" id="PTHR45947:SF15">
    <property type="entry name" value="TEICHURONIC ACID BIOSYNTHESIS GLYCOSYLTRANSFERASE TUAC-RELATED"/>
    <property type="match status" value="1"/>
</dbReference>
<dbReference type="EMBL" id="LQBL01000003">
    <property type="protein sequence ID" value="KUG58483.1"/>
    <property type="molecule type" value="Genomic_DNA"/>
</dbReference>
<dbReference type="SUPFAM" id="SSF53756">
    <property type="entry name" value="UDP-Glycosyltransferase/glycogen phosphorylase"/>
    <property type="match status" value="1"/>
</dbReference>
<dbReference type="STRING" id="767452.AVL62_11325"/>
<dbReference type="OrthoDB" id="509705at2"/>
<evidence type="ECO:0000256" key="3">
    <source>
        <dbReference type="SAM" id="MobiDB-lite"/>
    </source>
</evidence>
<dbReference type="InterPro" id="IPR028098">
    <property type="entry name" value="Glyco_trans_4-like_N"/>
</dbReference>
<dbReference type="CDD" id="cd03801">
    <property type="entry name" value="GT4_PimA-like"/>
    <property type="match status" value="1"/>
</dbReference>
<dbReference type="Pfam" id="PF13579">
    <property type="entry name" value="Glyco_trans_4_4"/>
    <property type="match status" value="1"/>
</dbReference>
<feature type="region of interest" description="Disordered" evidence="3">
    <location>
        <begin position="144"/>
        <end position="163"/>
    </location>
</feature>
<dbReference type="Proteomes" id="UP000054837">
    <property type="component" value="Unassembled WGS sequence"/>
</dbReference>